<organism evidence="2 3">
    <name type="scientific">Pseudaquabacterium terrae</name>
    <dbReference type="NCBI Taxonomy" id="2732868"/>
    <lineage>
        <taxon>Bacteria</taxon>
        <taxon>Pseudomonadati</taxon>
        <taxon>Pseudomonadota</taxon>
        <taxon>Betaproteobacteria</taxon>
        <taxon>Burkholderiales</taxon>
        <taxon>Sphaerotilaceae</taxon>
        <taxon>Pseudaquabacterium</taxon>
    </lineage>
</organism>
<feature type="domain" description="FAS1-like dehydratase" evidence="1">
    <location>
        <begin position="83"/>
        <end position="139"/>
    </location>
</feature>
<keyword evidence="3" id="KW-1185">Reference proteome</keyword>
<dbReference type="InterPro" id="IPR029069">
    <property type="entry name" value="HotDog_dom_sf"/>
</dbReference>
<evidence type="ECO:0000313" key="2">
    <source>
        <dbReference type="EMBL" id="NRF67558.1"/>
    </source>
</evidence>
<evidence type="ECO:0000259" key="1">
    <source>
        <dbReference type="Pfam" id="PF13452"/>
    </source>
</evidence>
<dbReference type="EMBL" id="JABRWJ010000003">
    <property type="protein sequence ID" value="NRF67558.1"/>
    <property type="molecule type" value="Genomic_DNA"/>
</dbReference>
<gene>
    <name evidence="2" type="ORF">HLB44_11240</name>
</gene>
<dbReference type="InterPro" id="IPR039569">
    <property type="entry name" value="FAS1-like_DH_region"/>
</dbReference>
<dbReference type="Gene3D" id="3.10.129.10">
    <property type="entry name" value="Hotdog Thioesterase"/>
    <property type="match status" value="2"/>
</dbReference>
<name>A0ABX2EG36_9BURK</name>
<dbReference type="SUPFAM" id="SSF54637">
    <property type="entry name" value="Thioesterase/thiol ester dehydrase-isomerase"/>
    <property type="match status" value="2"/>
</dbReference>
<proteinExistence type="predicted"/>
<sequence>MDTTLNDLNDVNDLRAWIGRSEVVRDRIGATPVKALDATLDHPARPAEDGTPLPPLWHWLYFLPLHRQSEIGPDGHAKRGGFLPPVPLPRRMWAGSQFEFRSPVRVGDAVERTSTIADVTVKEGRTGTLVFVKVRHELRCNGSSEPAIVEFHDIVYRDARQPGDVEPSPQAAPTAAAWQREIVPDDVLLFRYSALTFNGHRIHYDRKYVTEVEGYPGLIVHGPLIATLLMDLVRRNAPQADIASFRFKAVRPTFDLNPFRVNGALQNDGQTIKLWAQDHEGWLTMDAVATVRGA</sequence>
<dbReference type="InterPro" id="IPR052741">
    <property type="entry name" value="Mitochondrial_HTD2"/>
</dbReference>
<reference evidence="2 3" key="1">
    <citation type="submission" date="2020-05" db="EMBL/GenBank/DDBJ databases">
        <title>Aquincola sp. isolate from soil.</title>
        <authorList>
            <person name="Han J."/>
            <person name="Kim D.-U."/>
        </authorList>
    </citation>
    <scope>NUCLEOTIDE SEQUENCE [LARGE SCALE GENOMIC DNA]</scope>
    <source>
        <strain evidence="2 3">S2</strain>
    </source>
</reference>
<dbReference type="Proteomes" id="UP000737171">
    <property type="component" value="Unassembled WGS sequence"/>
</dbReference>
<comment type="caution">
    <text evidence="2">The sequence shown here is derived from an EMBL/GenBank/DDBJ whole genome shotgun (WGS) entry which is preliminary data.</text>
</comment>
<dbReference type="RefSeq" id="WP_173122663.1">
    <property type="nucleotide sequence ID" value="NZ_JABRWJ010000003.1"/>
</dbReference>
<dbReference type="PANTHER" id="PTHR28152">
    <property type="entry name" value="HYDROXYACYL-THIOESTER DEHYDRATASE TYPE 2, MITOCHONDRIAL"/>
    <property type="match status" value="1"/>
</dbReference>
<accession>A0ABX2EG36</accession>
<evidence type="ECO:0000313" key="3">
    <source>
        <dbReference type="Proteomes" id="UP000737171"/>
    </source>
</evidence>
<dbReference type="Pfam" id="PF13452">
    <property type="entry name" value="FAS1_DH_region"/>
    <property type="match status" value="1"/>
</dbReference>
<protein>
    <submittedName>
        <fullName evidence="2">MaoC family dehydratase N-terminal domain-containing protein</fullName>
    </submittedName>
</protein>
<dbReference type="PANTHER" id="PTHR28152:SF1">
    <property type="entry name" value="HYDROXYACYL-THIOESTER DEHYDRATASE TYPE 2, MITOCHONDRIAL"/>
    <property type="match status" value="1"/>
</dbReference>